<protein>
    <submittedName>
        <fullName evidence="2">Uncharacterized protein</fullName>
    </submittedName>
</protein>
<evidence type="ECO:0000313" key="2">
    <source>
        <dbReference type="EMBL" id="MBA4645014.1"/>
    </source>
</evidence>
<reference evidence="2" key="2">
    <citation type="submission" date="2020-07" db="EMBL/GenBank/DDBJ databases">
        <authorList>
            <person name="Vera ALvarez R."/>
            <person name="Arias-Moreno D.M."/>
            <person name="Jimenez-Jacinto V."/>
            <person name="Jimenez-Bremont J.F."/>
            <person name="Swaminathan K."/>
            <person name="Moose S.P."/>
            <person name="Guerrero-Gonzalez M.L."/>
            <person name="Marino-Ramirez L."/>
            <person name="Landsman D."/>
            <person name="Rodriguez-Kessler M."/>
            <person name="Delgado-Sanchez P."/>
        </authorList>
    </citation>
    <scope>NUCLEOTIDE SEQUENCE</scope>
    <source>
        <tissue evidence="2">Cladode</tissue>
    </source>
</reference>
<reference evidence="2" key="1">
    <citation type="journal article" date="2013" name="J. Plant Res.">
        <title>Effect of fungi and light on seed germination of three Opuntia species from semiarid lands of central Mexico.</title>
        <authorList>
            <person name="Delgado-Sanchez P."/>
            <person name="Jimenez-Bremont J.F."/>
            <person name="Guerrero-Gonzalez Mde L."/>
            <person name="Flores J."/>
        </authorList>
    </citation>
    <scope>NUCLEOTIDE SEQUENCE</scope>
    <source>
        <tissue evidence="2">Cladode</tissue>
    </source>
</reference>
<dbReference type="EMBL" id="GISG01140736">
    <property type="protein sequence ID" value="MBA4645014.1"/>
    <property type="molecule type" value="Transcribed_RNA"/>
</dbReference>
<organism evidence="2">
    <name type="scientific">Opuntia streptacantha</name>
    <name type="common">Prickly pear cactus</name>
    <name type="synonym">Opuntia cardona</name>
    <dbReference type="NCBI Taxonomy" id="393608"/>
    <lineage>
        <taxon>Eukaryota</taxon>
        <taxon>Viridiplantae</taxon>
        <taxon>Streptophyta</taxon>
        <taxon>Embryophyta</taxon>
        <taxon>Tracheophyta</taxon>
        <taxon>Spermatophyta</taxon>
        <taxon>Magnoliopsida</taxon>
        <taxon>eudicotyledons</taxon>
        <taxon>Gunneridae</taxon>
        <taxon>Pentapetalae</taxon>
        <taxon>Caryophyllales</taxon>
        <taxon>Cactineae</taxon>
        <taxon>Cactaceae</taxon>
        <taxon>Opuntioideae</taxon>
        <taxon>Opuntia</taxon>
    </lineage>
</organism>
<feature type="region of interest" description="Disordered" evidence="1">
    <location>
        <begin position="109"/>
        <end position="129"/>
    </location>
</feature>
<sequence>MSLPTFPNCRMILSWSEDGAGWDGVGAPAEGWFAAISWKFLTEATVTLPRKLRHQHCNCSCHLGALFLRTKGLSLPSSSSSRGPTISENLELLNSAEWSIDLEKDMLRKESSSERGRSSGCPGTLPPGSSEEAGIECMMQCILRGPLVPRTFSS</sequence>
<evidence type="ECO:0000256" key="1">
    <source>
        <dbReference type="SAM" id="MobiDB-lite"/>
    </source>
</evidence>
<name>A0A7C8ZJY1_OPUST</name>
<accession>A0A7C8ZJY1</accession>
<proteinExistence type="predicted"/>
<dbReference type="AlphaFoldDB" id="A0A7C8ZJY1"/>